<gene>
    <name evidence="1" type="ORF">CUMW_079160</name>
</gene>
<evidence type="ECO:0000313" key="2">
    <source>
        <dbReference type="Proteomes" id="UP000236630"/>
    </source>
</evidence>
<name>A0A2H5NV81_CITUN</name>
<keyword evidence="2" id="KW-1185">Reference proteome</keyword>
<dbReference type="EMBL" id="BDQV01000022">
    <property type="protein sequence ID" value="GAY44034.1"/>
    <property type="molecule type" value="Genomic_DNA"/>
</dbReference>
<accession>A0A2H5NV81</accession>
<sequence>MYEVLIVSRSGNDKYLFSPLNNPIASAGSVNCSLWSSLALKVDSTASRIFNVGYCGPSLNHCKKSAR</sequence>
<protein>
    <submittedName>
        <fullName evidence="1">Uncharacterized protein</fullName>
    </submittedName>
</protein>
<dbReference type="Proteomes" id="UP000236630">
    <property type="component" value="Unassembled WGS sequence"/>
</dbReference>
<dbReference type="AlphaFoldDB" id="A0A2H5NV81"/>
<organism evidence="1 2">
    <name type="scientific">Citrus unshiu</name>
    <name type="common">Satsuma mandarin</name>
    <name type="synonym">Citrus nobilis var. unshiu</name>
    <dbReference type="NCBI Taxonomy" id="55188"/>
    <lineage>
        <taxon>Eukaryota</taxon>
        <taxon>Viridiplantae</taxon>
        <taxon>Streptophyta</taxon>
        <taxon>Embryophyta</taxon>
        <taxon>Tracheophyta</taxon>
        <taxon>Spermatophyta</taxon>
        <taxon>Magnoliopsida</taxon>
        <taxon>eudicotyledons</taxon>
        <taxon>Gunneridae</taxon>
        <taxon>Pentapetalae</taxon>
        <taxon>rosids</taxon>
        <taxon>malvids</taxon>
        <taxon>Sapindales</taxon>
        <taxon>Rutaceae</taxon>
        <taxon>Aurantioideae</taxon>
        <taxon>Citrus</taxon>
    </lineage>
</organism>
<reference evidence="1 2" key="1">
    <citation type="journal article" date="2017" name="Front. Genet.">
        <title>Draft sequencing of the heterozygous diploid genome of Satsuma (Citrus unshiu Marc.) using a hybrid assembly approach.</title>
        <authorList>
            <person name="Shimizu T."/>
            <person name="Tanizawa Y."/>
            <person name="Mochizuki T."/>
            <person name="Nagasaki H."/>
            <person name="Yoshioka T."/>
            <person name="Toyoda A."/>
            <person name="Fujiyama A."/>
            <person name="Kaminuma E."/>
            <person name="Nakamura Y."/>
        </authorList>
    </citation>
    <scope>NUCLEOTIDE SEQUENCE [LARGE SCALE GENOMIC DNA]</scope>
    <source>
        <strain evidence="2">cv. Miyagawa wase</strain>
    </source>
</reference>
<evidence type="ECO:0000313" key="1">
    <source>
        <dbReference type="EMBL" id="GAY44034.1"/>
    </source>
</evidence>
<comment type="caution">
    <text evidence="1">The sequence shown here is derived from an EMBL/GenBank/DDBJ whole genome shotgun (WGS) entry which is preliminary data.</text>
</comment>
<proteinExistence type="predicted"/>